<dbReference type="HOGENOM" id="CLU_861314_0_0_1"/>
<protein>
    <submittedName>
        <fullName evidence="1 2">Uncharacterized protein</fullName>
    </submittedName>
</protein>
<dbReference type="EnsemblMetazoa" id="HelroT162600">
    <property type="protein sequence ID" value="HelroP162600"/>
    <property type="gene ID" value="HelroG162600"/>
</dbReference>
<reference evidence="2" key="3">
    <citation type="submission" date="2015-06" db="UniProtKB">
        <authorList>
            <consortium name="EnsemblMetazoa"/>
        </authorList>
    </citation>
    <scope>IDENTIFICATION</scope>
</reference>
<keyword evidence="3" id="KW-1185">Reference proteome</keyword>
<evidence type="ECO:0000313" key="1">
    <source>
        <dbReference type="EMBL" id="ESN99109.1"/>
    </source>
</evidence>
<dbReference type="RefSeq" id="XP_009023009.1">
    <property type="nucleotide sequence ID" value="XM_009024761.1"/>
</dbReference>
<reference evidence="3" key="1">
    <citation type="submission" date="2012-12" db="EMBL/GenBank/DDBJ databases">
        <authorList>
            <person name="Hellsten U."/>
            <person name="Grimwood J."/>
            <person name="Chapman J.A."/>
            <person name="Shapiro H."/>
            <person name="Aerts A."/>
            <person name="Otillar R.P."/>
            <person name="Terry A.Y."/>
            <person name="Boore J.L."/>
            <person name="Simakov O."/>
            <person name="Marletaz F."/>
            <person name="Cho S.-J."/>
            <person name="Edsinger-Gonzales E."/>
            <person name="Havlak P."/>
            <person name="Kuo D.-H."/>
            <person name="Larsson T."/>
            <person name="Lv J."/>
            <person name="Arendt D."/>
            <person name="Savage R."/>
            <person name="Osoegawa K."/>
            <person name="de Jong P."/>
            <person name="Lindberg D.R."/>
            <person name="Seaver E.C."/>
            <person name="Weisblat D.A."/>
            <person name="Putnam N.H."/>
            <person name="Grigoriev I.V."/>
            <person name="Rokhsar D.S."/>
        </authorList>
    </citation>
    <scope>NUCLEOTIDE SEQUENCE</scope>
</reference>
<dbReference type="EMBL" id="AMQM01001117">
    <property type="status" value="NOT_ANNOTATED_CDS"/>
    <property type="molecule type" value="Genomic_DNA"/>
</dbReference>
<dbReference type="InParanoid" id="T1ESW8"/>
<evidence type="ECO:0000313" key="3">
    <source>
        <dbReference type="Proteomes" id="UP000015101"/>
    </source>
</evidence>
<dbReference type="Proteomes" id="UP000015101">
    <property type="component" value="Unassembled WGS sequence"/>
</dbReference>
<dbReference type="OrthoDB" id="6617942at2759"/>
<accession>T1ESW8</accession>
<dbReference type="KEGG" id="hro:HELRODRAFT_162600"/>
<dbReference type="AlphaFoldDB" id="T1ESW8"/>
<gene>
    <name evidence="2" type="primary">20199668</name>
    <name evidence="1" type="ORF">HELRODRAFT_162600</name>
</gene>
<name>T1ESW8_HELRO</name>
<dbReference type="GeneID" id="20199668"/>
<organism evidence="2 3">
    <name type="scientific">Helobdella robusta</name>
    <name type="common">Californian leech</name>
    <dbReference type="NCBI Taxonomy" id="6412"/>
    <lineage>
        <taxon>Eukaryota</taxon>
        <taxon>Metazoa</taxon>
        <taxon>Spiralia</taxon>
        <taxon>Lophotrochozoa</taxon>
        <taxon>Annelida</taxon>
        <taxon>Clitellata</taxon>
        <taxon>Hirudinea</taxon>
        <taxon>Rhynchobdellida</taxon>
        <taxon>Glossiphoniidae</taxon>
        <taxon>Helobdella</taxon>
    </lineage>
</organism>
<dbReference type="CTD" id="20199668"/>
<sequence>MHLNLPALYFDEQKDKTLQIVANGIKRHLFDHIDGKTSGPSSYNGPIGMLLDECETEAVIEFEPIPFSYKIVLSAIDIGLYLQKKVSKPASPVRTSARIFQKLRHKEPVEATLTKDNTAKKINCDKRVEVVNKDANHLVNKAIVYARLPSGEIIGNIIKQTSNNGNFNKLSVQSMASNDNVKAKSLKSKNTGTSSQTLLAQYNKIDCPIDEFNVEEVLHTSIRATQSMRMFLSSIRDDLKRLVATSTPSSMITAEQIKKRKDLADKLHRAYSGYKHAINCELLAIDKKSKQFRTAKISNKLTLTKTYSNETDVIELSEESDVE</sequence>
<reference evidence="1 3" key="2">
    <citation type="journal article" date="2013" name="Nature">
        <title>Insights into bilaterian evolution from three spiralian genomes.</title>
        <authorList>
            <person name="Simakov O."/>
            <person name="Marletaz F."/>
            <person name="Cho S.J."/>
            <person name="Edsinger-Gonzales E."/>
            <person name="Havlak P."/>
            <person name="Hellsten U."/>
            <person name="Kuo D.H."/>
            <person name="Larsson T."/>
            <person name="Lv J."/>
            <person name="Arendt D."/>
            <person name="Savage R."/>
            <person name="Osoegawa K."/>
            <person name="de Jong P."/>
            <person name="Grimwood J."/>
            <person name="Chapman J.A."/>
            <person name="Shapiro H."/>
            <person name="Aerts A."/>
            <person name="Otillar R.P."/>
            <person name="Terry A.Y."/>
            <person name="Boore J.L."/>
            <person name="Grigoriev I.V."/>
            <person name="Lindberg D.R."/>
            <person name="Seaver E.C."/>
            <person name="Weisblat D.A."/>
            <person name="Putnam N.H."/>
            <person name="Rokhsar D.S."/>
        </authorList>
    </citation>
    <scope>NUCLEOTIDE SEQUENCE</scope>
</reference>
<dbReference type="EMBL" id="KB097143">
    <property type="protein sequence ID" value="ESN99109.1"/>
    <property type="molecule type" value="Genomic_DNA"/>
</dbReference>
<evidence type="ECO:0000313" key="2">
    <source>
        <dbReference type="EnsemblMetazoa" id="HelroP162600"/>
    </source>
</evidence>
<proteinExistence type="predicted"/>